<dbReference type="AlphaFoldDB" id="A0A1H5V1Y6"/>
<dbReference type="RefSeq" id="WP_103871398.1">
    <property type="nucleotide sequence ID" value="NZ_FNUY01000002.1"/>
</dbReference>
<dbReference type="InterPro" id="IPR002347">
    <property type="entry name" value="SDR_fam"/>
</dbReference>
<dbReference type="PRINTS" id="PR00081">
    <property type="entry name" value="GDHRDH"/>
</dbReference>
<proteinExistence type="inferred from homology"/>
<sequence>MALPRMRPQDGVAWITGASSGIGEAVALELARRGWTVAITARRLEQLEGIARAAEGLAGRIVAHAGDVTDISSMQAVVDGIERVHGPIALAFLNAGVAPGTRGGALDIETLERTFAVNLFGVARGLAAVLERMKPRKQGQIAVNASIAGYRGIPNAAAYGSSKAAAIHLCESMKFECDGLGIRLQVVNPGFVDTPLTRRNAFPMPFLMAGDEAARRIVDGFERGGFVISFPRRLDWLMTAARLLPYPVYFWLIARATRGRPYEKRD</sequence>
<organism evidence="5 6">
    <name type="scientific">Bosea lathyri</name>
    <dbReference type="NCBI Taxonomy" id="1036778"/>
    <lineage>
        <taxon>Bacteria</taxon>
        <taxon>Pseudomonadati</taxon>
        <taxon>Pseudomonadota</taxon>
        <taxon>Alphaproteobacteria</taxon>
        <taxon>Hyphomicrobiales</taxon>
        <taxon>Boseaceae</taxon>
        <taxon>Bosea</taxon>
    </lineage>
</organism>
<evidence type="ECO:0000313" key="6">
    <source>
        <dbReference type="Proteomes" id="UP000236743"/>
    </source>
</evidence>
<dbReference type="OrthoDB" id="335726at2"/>
<dbReference type="PANTHER" id="PTHR43391">
    <property type="entry name" value="RETINOL DEHYDROGENASE-RELATED"/>
    <property type="match status" value="1"/>
</dbReference>
<dbReference type="EMBL" id="FNUY01000002">
    <property type="protein sequence ID" value="SEF81293.1"/>
    <property type="molecule type" value="Genomic_DNA"/>
</dbReference>
<dbReference type="GO" id="GO:0016491">
    <property type="term" value="F:oxidoreductase activity"/>
    <property type="evidence" value="ECO:0007669"/>
    <property type="project" value="UniProtKB-KW"/>
</dbReference>
<evidence type="ECO:0000313" key="5">
    <source>
        <dbReference type="EMBL" id="SEF81293.1"/>
    </source>
</evidence>
<keyword evidence="6" id="KW-1185">Reference proteome</keyword>
<dbReference type="SMART" id="SM00822">
    <property type="entry name" value="PKS_KR"/>
    <property type="match status" value="1"/>
</dbReference>
<evidence type="ECO:0000256" key="1">
    <source>
        <dbReference type="ARBA" id="ARBA00006484"/>
    </source>
</evidence>
<dbReference type="InterPro" id="IPR036291">
    <property type="entry name" value="NAD(P)-bd_dom_sf"/>
</dbReference>
<reference evidence="5 6" key="1">
    <citation type="submission" date="2016-10" db="EMBL/GenBank/DDBJ databases">
        <authorList>
            <person name="de Groot N.N."/>
        </authorList>
    </citation>
    <scope>NUCLEOTIDE SEQUENCE [LARGE SCALE GENOMIC DNA]</scope>
    <source>
        <strain evidence="5 6">DSM 26656</strain>
    </source>
</reference>
<evidence type="ECO:0000256" key="2">
    <source>
        <dbReference type="ARBA" id="ARBA00022857"/>
    </source>
</evidence>
<accession>A0A1H5V1Y6</accession>
<comment type="similarity">
    <text evidence="1">Belongs to the short-chain dehydrogenases/reductases (SDR) family.</text>
</comment>
<protein>
    <submittedName>
        <fullName evidence="5">Short-chain dehydrogenase</fullName>
    </submittedName>
</protein>
<dbReference type="SUPFAM" id="SSF51735">
    <property type="entry name" value="NAD(P)-binding Rossmann-fold domains"/>
    <property type="match status" value="1"/>
</dbReference>
<dbReference type="PANTHER" id="PTHR43391:SF14">
    <property type="entry name" value="DEHYDROGENASE_REDUCTASE SDR FAMILY PROTEIN 7-LIKE"/>
    <property type="match status" value="1"/>
</dbReference>
<dbReference type="Proteomes" id="UP000236743">
    <property type="component" value="Unassembled WGS sequence"/>
</dbReference>
<dbReference type="InterPro" id="IPR057326">
    <property type="entry name" value="KR_dom"/>
</dbReference>
<evidence type="ECO:0000259" key="4">
    <source>
        <dbReference type="SMART" id="SM00822"/>
    </source>
</evidence>
<dbReference type="Pfam" id="PF00106">
    <property type="entry name" value="adh_short"/>
    <property type="match status" value="1"/>
</dbReference>
<evidence type="ECO:0000256" key="3">
    <source>
        <dbReference type="ARBA" id="ARBA00023002"/>
    </source>
</evidence>
<dbReference type="Gene3D" id="3.40.50.720">
    <property type="entry name" value="NAD(P)-binding Rossmann-like Domain"/>
    <property type="match status" value="1"/>
</dbReference>
<feature type="domain" description="Ketoreductase" evidence="4">
    <location>
        <begin position="11"/>
        <end position="195"/>
    </location>
</feature>
<gene>
    <name evidence="5" type="ORF">SAMN04488115_102119</name>
</gene>
<keyword evidence="2" id="KW-0521">NADP</keyword>
<keyword evidence="3" id="KW-0560">Oxidoreductase</keyword>
<name>A0A1H5V1Y6_9HYPH</name>